<organism evidence="1 2">
    <name type="scientific">Mycena chlorophos</name>
    <name type="common">Agaric fungus</name>
    <name type="synonym">Agaricus chlorophos</name>
    <dbReference type="NCBI Taxonomy" id="658473"/>
    <lineage>
        <taxon>Eukaryota</taxon>
        <taxon>Fungi</taxon>
        <taxon>Dikarya</taxon>
        <taxon>Basidiomycota</taxon>
        <taxon>Agaricomycotina</taxon>
        <taxon>Agaricomycetes</taxon>
        <taxon>Agaricomycetidae</taxon>
        <taxon>Agaricales</taxon>
        <taxon>Marasmiineae</taxon>
        <taxon>Mycenaceae</taxon>
        <taxon>Mycena</taxon>
    </lineage>
</organism>
<dbReference type="EMBL" id="JACAZE010000031">
    <property type="protein sequence ID" value="KAF7288811.1"/>
    <property type="molecule type" value="Genomic_DNA"/>
</dbReference>
<proteinExistence type="predicted"/>
<comment type="caution">
    <text evidence="1">The sequence shown here is derived from an EMBL/GenBank/DDBJ whole genome shotgun (WGS) entry which is preliminary data.</text>
</comment>
<keyword evidence="2" id="KW-1185">Reference proteome</keyword>
<dbReference type="OrthoDB" id="3041497at2759"/>
<evidence type="ECO:0000313" key="1">
    <source>
        <dbReference type="EMBL" id="KAF7288811.1"/>
    </source>
</evidence>
<dbReference type="AlphaFoldDB" id="A0A8H6VR02"/>
<gene>
    <name evidence="1" type="ORF">HMN09_01362900</name>
</gene>
<evidence type="ECO:0000313" key="2">
    <source>
        <dbReference type="Proteomes" id="UP000613580"/>
    </source>
</evidence>
<sequence>MQVYPTPQTNRQIIHQTVDFYISLLELSSTLCGPPSPFEDAFPLVDSALLVTQQSLVTRRGDRAMDFFIHFRMEHQAMMWWVRFDELTVASFTIPASTNALLREWSPSGIFVLRALRTSLSQTTQNQHLSLVPSPFTISTLGRAPAQELALCSSSGVVVAGAVLYRCVTRRCGRVFAPGERCRRHEMFAE</sequence>
<dbReference type="Proteomes" id="UP000613580">
    <property type="component" value="Unassembled WGS sequence"/>
</dbReference>
<reference evidence="1" key="1">
    <citation type="submission" date="2020-05" db="EMBL/GenBank/DDBJ databases">
        <title>Mycena genomes resolve the evolution of fungal bioluminescence.</title>
        <authorList>
            <person name="Tsai I.J."/>
        </authorList>
    </citation>
    <scope>NUCLEOTIDE SEQUENCE</scope>
    <source>
        <strain evidence="1">110903Hualien_Pintung</strain>
    </source>
</reference>
<name>A0A8H6VR02_MYCCL</name>
<accession>A0A8H6VR02</accession>
<protein>
    <submittedName>
        <fullName evidence="1">SCP domain-containing protein</fullName>
    </submittedName>
</protein>